<protein>
    <submittedName>
        <fullName evidence="1">Uncharacterized protein</fullName>
    </submittedName>
</protein>
<dbReference type="EMBL" id="CP159373">
    <property type="protein sequence ID" value="XCN73768.1"/>
    <property type="molecule type" value="Genomic_DNA"/>
</dbReference>
<dbReference type="KEGG" id="eaj:Q3M24_03150"/>
<dbReference type="InterPro" id="IPR036514">
    <property type="entry name" value="SGNH_hydro_sf"/>
</dbReference>
<accession>A0AAU8LXZ4</accession>
<dbReference type="AlphaFoldDB" id="A0AAU8LXZ4"/>
<dbReference type="SUPFAM" id="SSF52266">
    <property type="entry name" value="SGNH hydrolase"/>
    <property type="match status" value="1"/>
</dbReference>
<organism evidence="1">
    <name type="scientific">Candidatus Electrothrix aestuarii</name>
    <dbReference type="NCBI Taxonomy" id="3062594"/>
    <lineage>
        <taxon>Bacteria</taxon>
        <taxon>Pseudomonadati</taxon>
        <taxon>Thermodesulfobacteriota</taxon>
        <taxon>Desulfobulbia</taxon>
        <taxon>Desulfobulbales</taxon>
        <taxon>Desulfobulbaceae</taxon>
        <taxon>Candidatus Electrothrix</taxon>
    </lineage>
</organism>
<dbReference type="GO" id="GO:0016788">
    <property type="term" value="F:hydrolase activity, acting on ester bonds"/>
    <property type="evidence" value="ECO:0007669"/>
    <property type="project" value="UniProtKB-ARBA"/>
</dbReference>
<gene>
    <name evidence="1" type="ORF">Q3M24_03150</name>
</gene>
<sequence length="303" mass="35708">MPLQSHSDINERVIKSLYLKEHCTGIQTMIFGDSRTAGYETEALEDLFGDSVSYNYGVQSETLVGVMQKIQWLERMQCLPDRVIIPLSIDRIELIDYADDKRLLMQENPAVLGDPLATRNFWSRRWLFAKKYLFSSAIFLKNIKKIRHHFVGEKYHLQFSPATGNIYYFFDHPCIKDAPPVGTLRFEEEKISAFVEQLESIRNYVERSNKKIFVIWNPQLYVTQMSYNVDSVEGLLKKIGKVFPYIFRVPLRDPRLKDMSQYHDCSHFKKEFGETVLDTKYFVSVETLLQEFREEHARFLENQ</sequence>
<proteinExistence type="predicted"/>
<name>A0AAU8LXZ4_9BACT</name>
<reference evidence="1" key="2">
    <citation type="submission" date="2024-06" db="EMBL/GenBank/DDBJ databases">
        <authorList>
            <person name="Plum-Jensen L.E."/>
            <person name="Schramm A."/>
            <person name="Marshall I.P.G."/>
        </authorList>
    </citation>
    <scope>NUCLEOTIDE SEQUENCE</scope>
    <source>
        <strain evidence="1">Rat1</strain>
    </source>
</reference>
<dbReference type="Gene3D" id="3.40.50.1110">
    <property type="entry name" value="SGNH hydrolase"/>
    <property type="match status" value="1"/>
</dbReference>
<evidence type="ECO:0000313" key="1">
    <source>
        <dbReference type="EMBL" id="XCN73768.1"/>
    </source>
</evidence>
<reference evidence="1" key="1">
    <citation type="journal article" date="2024" name="Syst. Appl. Microbiol.">
        <title>First single-strain enrichments of Electrothrix cable bacteria, description of E. aestuarii sp. nov. and E. rattekaaiensis sp. nov., and proposal of a cable bacteria taxonomy following the rules of the SeqCode.</title>
        <authorList>
            <person name="Plum-Jensen L.E."/>
            <person name="Schramm A."/>
            <person name="Marshall I.P.G."/>
        </authorList>
    </citation>
    <scope>NUCLEOTIDE SEQUENCE</scope>
    <source>
        <strain evidence="1">Rat1</strain>
    </source>
</reference>